<dbReference type="AlphaFoldDB" id="Q2RTY1"/>
<dbReference type="eggNOG" id="ENOG50343Z9">
    <property type="taxonomic scope" value="Bacteria"/>
</dbReference>
<sequence>MSAMPTAYHARNLFSLTMETRFGAHWHKTLAPETVAALADEIALGFNGQIEGPAYTLSGGAAPTQWRFPDGSVARTGQFGLDMDDDEADHGLARGEAAQ</sequence>
<evidence type="ECO:0000313" key="3">
    <source>
        <dbReference type="Proteomes" id="UP000001929"/>
    </source>
</evidence>
<dbReference type="KEGG" id="rru:Rru_A1614"/>
<feature type="region of interest" description="Disordered" evidence="1">
    <location>
        <begin position="77"/>
        <end position="99"/>
    </location>
</feature>
<accession>Q2RTY1</accession>
<evidence type="ECO:0000256" key="1">
    <source>
        <dbReference type="SAM" id="MobiDB-lite"/>
    </source>
</evidence>
<dbReference type="Proteomes" id="UP000001929">
    <property type="component" value="Chromosome"/>
</dbReference>
<evidence type="ECO:0000313" key="2">
    <source>
        <dbReference type="EMBL" id="ABC22414.1"/>
    </source>
</evidence>
<organism evidence="2 3">
    <name type="scientific">Rhodospirillum rubrum (strain ATCC 11170 / ATH 1.1.1 / DSM 467 / LMG 4362 / NCIMB 8255 / S1)</name>
    <dbReference type="NCBI Taxonomy" id="269796"/>
    <lineage>
        <taxon>Bacteria</taxon>
        <taxon>Pseudomonadati</taxon>
        <taxon>Pseudomonadota</taxon>
        <taxon>Alphaproteobacteria</taxon>
        <taxon>Rhodospirillales</taxon>
        <taxon>Rhodospirillaceae</taxon>
        <taxon>Rhodospirillum</taxon>
    </lineage>
</organism>
<dbReference type="RefSeq" id="WP_011389304.1">
    <property type="nucleotide sequence ID" value="NC_007643.1"/>
</dbReference>
<proteinExistence type="predicted"/>
<dbReference type="EnsemblBacteria" id="ABC22414">
    <property type="protein sequence ID" value="ABC22414"/>
    <property type="gene ID" value="Rru_A1614"/>
</dbReference>
<dbReference type="HOGENOM" id="CLU_2357879_0_0_5"/>
<keyword evidence="3" id="KW-1185">Reference proteome</keyword>
<dbReference type="PATRIC" id="fig|269796.9.peg.1691"/>
<dbReference type="EMBL" id="CP000230">
    <property type="protein sequence ID" value="ABC22414.1"/>
    <property type="molecule type" value="Genomic_DNA"/>
</dbReference>
<gene>
    <name evidence="2" type="ordered locus">Rru_A1614</name>
</gene>
<name>Q2RTY1_RHORT</name>
<reference evidence="2 3" key="1">
    <citation type="journal article" date="2011" name="Stand. Genomic Sci.">
        <title>Complete genome sequence of Rhodospirillum rubrum type strain (S1).</title>
        <authorList>
            <person name="Munk A.C."/>
            <person name="Copeland A."/>
            <person name="Lucas S."/>
            <person name="Lapidus A."/>
            <person name="Del Rio T.G."/>
            <person name="Barry K."/>
            <person name="Detter J.C."/>
            <person name="Hammon N."/>
            <person name="Israni S."/>
            <person name="Pitluck S."/>
            <person name="Brettin T."/>
            <person name="Bruce D."/>
            <person name="Han C."/>
            <person name="Tapia R."/>
            <person name="Gilna P."/>
            <person name="Schmutz J."/>
            <person name="Larimer F."/>
            <person name="Land M."/>
            <person name="Kyrpides N.C."/>
            <person name="Mavromatis K."/>
            <person name="Richardson P."/>
            <person name="Rohde M."/>
            <person name="Goker M."/>
            <person name="Klenk H.P."/>
            <person name="Zhang Y."/>
            <person name="Roberts G.P."/>
            <person name="Reslewic S."/>
            <person name="Schwartz D.C."/>
        </authorList>
    </citation>
    <scope>NUCLEOTIDE SEQUENCE [LARGE SCALE GENOMIC DNA]</scope>
    <source>
        <strain evidence="3">ATCC 11170 / ATH 1.1.1 / DSM 467 / LMG 4362 / NCIMB 8255 / S1</strain>
    </source>
</reference>
<protein>
    <submittedName>
        <fullName evidence="2">Uncharacterized protein</fullName>
    </submittedName>
</protein>